<dbReference type="EMBL" id="BAABQU010000039">
    <property type="protein sequence ID" value="GAA5441172.1"/>
    <property type="molecule type" value="Genomic_DNA"/>
</dbReference>
<dbReference type="RefSeq" id="WP_345446249.1">
    <property type="nucleotide sequence ID" value="NZ_BAABQU010000039.1"/>
</dbReference>
<protein>
    <submittedName>
        <fullName evidence="2">Uncharacterized protein</fullName>
    </submittedName>
</protein>
<dbReference type="Proteomes" id="UP001423409">
    <property type="component" value="Unassembled WGS sequence"/>
</dbReference>
<evidence type="ECO:0000313" key="2">
    <source>
        <dbReference type="EMBL" id="GAA5441172.1"/>
    </source>
</evidence>
<evidence type="ECO:0000256" key="1">
    <source>
        <dbReference type="SAM" id="MobiDB-lite"/>
    </source>
</evidence>
<name>A0ABP9UFP8_9DEIO</name>
<keyword evidence="3" id="KW-1185">Reference proteome</keyword>
<accession>A0ABP9UFP8</accession>
<organism evidence="2 3">
    <name type="scientific">Deinococcus caeni</name>
    <dbReference type="NCBI Taxonomy" id="569127"/>
    <lineage>
        <taxon>Bacteria</taxon>
        <taxon>Thermotogati</taxon>
        <taxon>Deinococcota</taxon>
        <taxon>Deinococci</taxon>
        <taxon>Deinococcales</taxon>
        <taxon>Deinococcaceae</taxon>
        <taxon>Deinococcus</taxon>
    </lineage>
</organism>
<sequence>MNNLRSVRRTVVTTVLAVAVLPALLLGTFSSVQPGAAQPSAPTVLAGDDTKTGGGSG</sequence>
<gene>
    <name evidence="2" type="ORF">Dcae01_02707</name>
</gene>
<feature type="region of interest" description="Disordered" evidence="1">
    <location>
        <begin position="33"/>
        <end position="57"/>
    </location>
</feature>
<evidence type="ECO:0000313" key="3">
    <source>
        <dbReference type="Proteomes" id="UP001423409"/>
    </source>
</evidence>
<proteinExistence type="predicted"/>
<comment type="caution">
    <text evidence="2">The sequence shown here is derived from an EMBL/GenBank/DDBJ whole genome shotgun (WGS) entry which is preliminary data.</text>
</comment>
<reference evidence="2 3" key="1">
    <citation type="submission" date="2024-02" db="EMBL/GenBank/DDBJ databases">
        <title>Deinococcus caeni NBRC 101312.</title>
        <authorList>
            <person name="Ichikawa N."/>
            <person name="Katano-Makiyama Y."/>
            <person name="Hidaka K."/>
        </authorList>
    </citation>
    <scope>NUCLEOTIDE SEQUENCE [LARGE SCALE GENOMIC DNA]</scope>
    <source>
        <strain evidence="2 3">NBRC 101312</strain>
    </source>
</reference>